<dbReference type="AlphaFoldDB" id="A0A0F9GGU7"/>
<comment type="caution">
    <text evidence="1">The sequence shown here is derived from an EMBL/GenBank/DDBJ whole genome shotgun (WGS) entry which is preliminary data.</text>
</comment>
<protein>
    <submittedName>
        <fullName evidence="1">Uncharacterized protein</fullName>
    </submittedName>
</protein>
<sequence>HFKYKCRQYTPQKYFKLLKIDTFWAIISRDFVFGVLDNLQSCVIRLPGKNQDKSNEDVLSELWLINEKARETEIIERDRILPLRVEEYLV</sequence>
<proteinExistence type="predicted"/>
<evidence type="ECO:0000313" key="1">
    <source>
        <dbReference type="EMBL" id="KKL62392.1"/>
    </source>
</evidence>
<feature type="non-terminal residue" evidence="1">
    <location>
        <position position="1"/>
    </location>
</feature>
<name>A0A0F9GGU7_9ZZZZ</name>
<dbReference type="EMBL" id="LAZR01028503">
    <property type="protein sequence ID" value="KKL62392.1"/>
    <property type="molecule type" value="Genomic_DNA"/>
</dbReference>
<reference evidence="1" key="1">
    <citation type="journal article" date="2015" name="Nature">
        <title>Complex archaea that bridge the gap between prokaryotes and eukaryotes.</title>
        <authorList>
            <person name="Spang A."/>
            <person name="Saw J.H."/>
            <person name="Jorgensen S.L."/>
            <person name="Zaremba-Niedzwiedzka K."/>
            <person name="Martijn J."/>
            <person name="Lind A.E."/>
            <person name="van Eijk R."/>
            <person name="Schleper C."/>
            <person name="Guy L."/>
            <person name="Ettema T.J."/>
        </authorList>
    </citation>
    <scope>NUCLEOTIDE SEQUENCE</scope>
</reference>
<accession>A0A0F9GGU7</accession>
<gene>
    <name evidence="1" type="ORF">LCGC14_2185640</name>
</gene>
<organism evidence="1">
    <name type="scientific">marine sediment metagenome</name>
    <dbReference type="NCBI Taxonomy" id="412755"/>
    <lineage>
        <taxon>unclassified sequences</taxon>
        <taxon>metagenomes</taxon>
        <taxon>ecological metagenomes</taxon>
    </lineage>
</organism>